<protein>
    <submittedName>
        <fullName evidence="2">GDP-6-deoxy-D-lyxo-4-hexulose reductase, putative</fullName>
    </submittedName>
</protein>
<dbReference type="HOGENOM" id="CLU_945810_0_0_6"/>
<evidence type="ECO:0000259" key="1">
    <source>
        <dbReference type="Pfam" id="PF01370"/>
    </source>
</evidence>
<dbReference type="SUPFAM" id="SSF51735">
    <property type="entry name" value="NAD(P)-binding Rossmann-fold domains"/>
    <property type="match status" value="1"/>
</dbReference>
<dbReference type="PANTHER" id="PTHR43245">
    <property type="entry name" value="BIFUNCTIONAL POLYMYXIN RESISTANCE PROTEIN ARNA"/>
    <property type="match status" value="1"/>
</dbReference>
<feature type="domain" description="NAD-dependent epimerase/dehydratase" evidence="1">
    <location>
        <begin position="3"/>
        <end position="219"/>
    </location>
</feature>
<gene>
    <name evidence="2" type="ORF">GB2207_05964</name>
</gene>
<dbReference type="EMBL" id="AAPI01000008">
    <property type="protein sequence ID" value="EAS46283.1"/>
    <property type="molecule type" value="Genomic_DNA"/>
</dbReference>
<dbReference type="PANTHER" id="PTHR43245:SF13">
    <property type="entry name" value="UDP-D-APIOSE_UDP-D-XYLOSE SYNTHASE 2"/>
    <property type="match status" value="1"/>
</dbReference>
<evidence type="ECO:0000313" key="2">
    <source>
        <dbReference type="EMBL" id="EAS46283.1"/>
    </source>
</evidence>
<dbReference type="InterPro" id="IPR001509">
    <property type="entry name" value="Epimerase_deHydtase"/>
</dbReference>
<dbReference type="eggNOG" id="COG0451">
    <property type="taxonomic scope" value="Bacteria"/>
</dbReference>
<dbReference type="AlphaFoldDB" id="Q1YPS6"/>
<dbReference type="Gene3D" id="3.40.50.720">
    <property type="entry name" value="NAD(P)-binding Rossmann-like Domain"/>
    <property type="match status" value="1"/>
</dbReference>
<dbReference type="InterPro" id="IPR036291">
    <property type="entry name" value="NAD(P)-bd_dom_sf"/>
</dbReference>
<name>Q1YPS6_9GAMM</name>
<proteinExistence type="predicted"/>
<dbReference type="OrthoDB" id="9803010at2"/>
<organism evidence="2 3">
    <name type="scientific">gamma proteobacterium HTCC2207</name>
    <dbReference type="NCBI Taxonomy" id="314287"/>
    <lineage>
        <taxon>Bacteria</taxon>
        <taxon>Pseudomonadati</taxon>
        <taxon>Pseudomonadota</taxon>
        <taxon>Gammaproteobacteria</taxon>
        <taxon>Cellvibrionales</taxon>
        <taxon>Porticoccaceae</taxon>
        <taxon>SAR92 clade</taxon>
    </lineage>
</organism>
<evidence type="ECO:0000313" key="3">
    <source>
        <dbReference type="Proteomes" id="UP000005555"/>
    </source>
</evidence>
<keyword evidence="3" id="KW-1185">Reference proteome</keyword>
<sequence length="294" mass="32795">MRVLIFGGLGFLGREIIRKLTEPESGFTIINTTSREAAAQNGVRYINYESKGAIRKLLEHESPSVVLHLASSCLGNQTESAFGKGIVRDENILEALLEWGGEVKLIFVASMACFGATEKYINPTYHNPETYYGREKTRMVYRLKDLSKTSINIDVKIVFPSSIYGKGQRGKMFLPSLLNHLHKDMKMSASGSKKRRDYIHVSDVGQAIAAMIKDFDSYDAVDIFLNSGKLVELGVVAAMVSKIVGRDVNDIVHFKDFISDENDYQCIIEDYKSPLDGSDLVSLDEGLMEIFLEA</sequence>
<dbReference type="InterPro" id="IPR050177">
    <property type="entry name" value="Lipid_A_modif_metabolic_enz"/>
</dbReference>
<dbReference type="Proteomes" id="UP000005555">
    <property type="component" value="Unassembled WGS sequence"/>
</dbReference>
<reference evidence="2 3" key="1">
    <citation type="submission" date="2006-03" db="EMBL/GenBank/DDBJ databases">
        <authorList>
            <person name="Giovannoni S.J."/>
            <person name="Cho J.-C."/>
            <person name="Ferriera S."/>
            <person name="Johnson J."/>
            <person name="Kravitz S."/>
            <person name="Halpern A."/>
            <person name="Remington K."/>
            <person name="Beeson K."/>
            <person name="Tran B."/>
            <person name="Rogers Y.-H."/>
            <person name="Friedman R."/>
            <person name="Venter J.C."/>
        </authorList>
    </citation>
    <scope>NUCLEOTIDE SEQUENCE [LARGE SCALE GENOMIC DNA]</scope>
    <source>
        <strain evidence="2 3">HTCC2207</strain>
    </source>
</reference>
<comment type="caution">
    <text evidence="2">The sequence shown here is derived from an EMBL/GenBank/DDBJ whole genome shotgun (WGS) entry which is preliminary data.</text>
</comment>
<accession>Q1YPS6</accession>
<dbReference type="Pfam" id="PF01370">
    <property type="entry name" value="Epimerase"/>
    <property type="match status" value="1"/>
</dbReference>
<dbReference type="STRING" id="314287.GB2207_05964"/>